<evidence type="ECO:0000313" key="10">
    <source>
        <dbReference type="Proteomes" id="UP001226574"/>
    </source>
</evidence>
<evidence type="ECO:0000256" key="1">
    <source>
        <dbReference type="ARBA" id="ARBA00001913"/>
    </source>
</evidence>
<evidence type="ECO:0000256" key="3">
    <source>
        <dbReference type="ARBA" id="ARBA00022723"/>
    </source>
</evidence>
<keyword evidence="6" id="KW-0106">Calcium</keyword>
<proteinExistence type="inferred from homology"/>
<keyword evidence="10" id="KW-1185">Reference proteome</keyword>
<evidence type="ECO:0000256" key="4">
    <source>
        <dbReference type="ARBA" id="ARBA00022729"/>
    </source>
</evidence>
<evidence type="ECO:0000256" key="2">
    <source>
        <dbReference type="ARBA" id="ARBA00008779"/>
    </source>
</evidence>
<protein>
    <submittedName>
        <fullName evidence="9">Arylsulfatase</fullName>
    </submittedName>
</protein>
<evidence type="ECO:0000256" key="7">
    <source>
        <dbReference type="SAM" id="SignalP"/>
    </source>
</evidence>
<gene>
    <name evidence="9" type="ORF">RC083_03870</name>
</gene>
<dbReference type="PANTHER" id="PTHR42693:SF42">
    <property type="entry name" value="ARYLSULFATASE G"/>
    <property type="match status" value="1"/>
</dbReference>
<name>A0ABU1B9Y4_PSEHA</name>
<dbReference type="PANTHER" id="PTHR42693">
    <property type="entry name" value="ARYLSULFATASE FAMILY MEMBER"/>
    <property type="match status" value="1"/>
</dbReference>
<dbReference type="EMBL" id="JAVIFY010000002">
    <property type="protein sequence ID" value="MDQ9090729.1"/>
    <property type="molecule type" value="Genomic_DNA"/>
</dbReference>
<comment type="similarity">
    <text evidence="2">Belongs to the sulfatase family.</text>
</comment>
<dbReference type="RefSeq" id="WP_138555737.1">
    <property type="nucleotide sequence ID" value="NZ_JAVIFY010000002.1"/>
</dbReference>
<dbReference type="InterPro" id="IPR050738">
    <property type="entry name" value="Sulfatase"/>
</dbReference>
<reference evidence="9 10" key="1">
    <citation type="submission" date="2023-08" db="EMBL/GenBank/DDBJ databases">
        <title>Pseudoalteromonas haloplanktis LL1 genome.</title>
        <authorList>
            <person name="Wu S."/>
        </authorList>
    </citation>
    <scope>NUCLEOTIDE SEQUENCE [LARGE SCALE GENOMIC DNA]</scope>
    <source>
        <strain evidence="9 10">LL1</strain>
    </source>
</reference>
<dbReference type="CDD" id="cd16142">
    <property type="entry name" value="ARS_like"/>
    <property type="match status" value="1"/>
</dbReference>
<evidence type="ECO:0000313" key="9">
    <source>
        <dbReference type="EMBL" id="MDQ9090729.1"/>
    </source>
</evidence>
<comment type="caution">
    <text evidence="9">The sequence shown here is derived from an EMBL/GenBank/DDBJ whole genome shotgun (WGS) entry which is preliminary data.</text>
</comment>
<dbReference type="SUPFAM" id="SSF53649">
    <property type="entry name" value="Alkaline phosphatase-like"/>
    <property type="match status" value="1"/>
</dbReference>
<comment type="cofactor">
    <cofactor evidence="1">
        <name>Ca(2+)</name>
        <dbReference type="ChEBI" id="CHEBI:29108"/>
    </cofactor>
</comment>
<accession>A0ABU1B9Y4</accession>
<evidence type="ECO:0000256" key="5">
    <source>
        <dbReference type="ARBA" id="ARBA00022801"/>
    </source>
</evidence>
<keyword evidence="3" id="KW-0479">Metal-binding</keyword>
<dbReference type="Gene3D" id="3.40.720.10">
    <property type="entry name" value="Alkaline Phosphatase, subunit A"/>
    <property type="match status" value="1"/>
</dbReference>
<dbReference type="Gene3D" id="3.30.1120.10">
    <property type="match status" value="1"/>
</dbReference>
<keyword evidence="5" id="KW-0378">Hydrolase</keyword>
<organism evidence="9 10">
    <name type="scientific">Pseudoalteromonas haloplanktis</name>
    <name type="common">Alteromonas haloplanktis</name>
    <dbReference type="NCBI Taxonomy" id="228"/>
    <lineage>
        <taxon>Bacteria</taxon>
        <taxon>Pseudomonadati</taxon>
        <taxon>Pseudomonadota</taxon>
        <taxon>Gammaproteobacteria</taxon>
        <taxon>Alteromonadales</taxon>
        <taxon>Pseudoalteromonadaceae</taxon>
        <taxon>Pseudoalteromonas</taxon>
    </lineage>
</organism>
<evidence type="ECO:0000259" key="8">
    <source>
        <dbReference type="Pfam" id="PF00884"/>
    </source>
</evidence>
<keyword evidence="4 7" id="KW-0732">Signal</keyword>
<feature type="signal peptide" evidence="7">
    <location>
        <begin position="1"/>
        <end position="24"/>
    </location>
</feature>
<dbReference type="Proteomes" id="UP001226574">
    <property type="component" value="Unassembled WGS sequence"/>
</dbReference>
<dbReference type="InterPro" id="IPR017850">
    <property type="entry name" value="Alkaline_phosphatase_core_sf"/>
</dbReference>
<feature type="domain" description="Sulfatase N-terminal" evidence="8">
    <location>
        <begin position="28"/>
        <end position="348"/>
    </location>
</feature>
<dbReference type="InterPro" id="IPR000917">
    <property type="entry name" value="Sulfatase_N"/>
</dbReference>
<dbReference type="Pfam" id="PF14707">
    <property type="entry name" value="Sulfatase_C"/>
    <property type="match status" value="1"/>
</dbReference>
<dbReference type="Pfam" id="PF00884">
    <property type="entry name" value="Sulfatase"/>
    <property type="match status" value="1"/>
</dbReference>
<feature type="chain" id="PRO_5045566720" evidence="7">
    <location>
        <begin position="25"/>
        <end position="469"/>
    </location>
</feature>
<evidence type="ECO:0000256" key="6">
    <source>
        <dbReference type="ARBA" id="ARBA00022837"/>
    </source>
</evidence>
<sequence>MNNIKIFIFSCCTCLFLFIGSAFAKTQPNVLMIMVDNLGYGELGVYGGGSLRGAPTPNIDTLAAQGLRLTNFNVEPQCTPSRSALMTGRHPIRSGTTKVVWGMLYGLTQWEQTLPELLSEQGYSTGMFGKWHLGDTDGRFPTNQGFDEWYGIANTTDESQYSSQYKYDGKVGLKPVVQEAKRNKTPTDIAPYDLDMRRQIDTDLTAKAIDFMTRQVKADKPFFAYVPLTQVHLPTLPHPDFIGVTGNGDFADSVVEMDHHVGEMVAALEKLGVTDNTIVIFASDNGPEEVAAYHGTSGYWRGHYFTALEGSLRAPFIVRWPNKIKSGTVSNEIIHMTDLLPTFAKIMDFDLPDDRIIDGVVQTGVLFNENGKSAREGFPVYNGDEMYAYKWRDWKIHFIELNSMFGTPKKLNVPHIYNLTKDPKESYNIAPDSTWVLPVVMKKVIEFNKTLVKEPPIKLGTPDPYKPKG</sequence>